<dbReference type="InterPro" id="IPR003126">
    <property type="entry name" value="Znf_UBR"/>
</dbReference>
<dbReference type="CDD" id="cd19681">
    <property type="entry name" value="UBR-box_BIG_like"/>
    <property type="match status" value="1"/>
</dbReference>
<dbReference type="SMART" id="SM00291">
    <property type="entry name" value="ZnF_ZZ"/>
    <property type="match status" value="1"/>
</dbReference>
<feature type="domain" description="ZZ-type" evidence="16">
    <location>
        <begin position="1217"/>
        <end position="1276"/>
    </location>
</feature>
<dbReference type="Pfam" id="PF13764">
    <property type="entry name" value="E3_UbLigase_R4"/>
    <property type="match status" value="1"/>
</dbReference>
<dbReference type="GO" id="GO:0016020">
    <property type="term" value="C:membrane"/>
    <property type="evidence" value="ECO:0007669"/>
    <property type="project" value="UniProtKB-SubCell"/>
</dbReference>
<evidence type="ECO:0000256" key="6">
    <source>
        <dbReference type="ARBA" id="ARBA00022771"/>
    </source>
</evidence>
<dbReference type="GO" id="GO:0009506">
    <property type="term" value="C:plasmodesma"/>
    <property type="evidence" value="ECO:0007669"/>
    <property type="project" value="TreeGrafter"/>
</dbReference>
<gene>
    <name evidence="18" type="ORF">QYE76_008350</name>
</gene>
<dbReference type="Pfam" id="PF00569">
    <property type="entry name" value="ZZ"/>
    <property type="match status" value="1"/>
</dbReference>
<feature type="compositionally biased region" description="Low complexity" evidence="15">
    <location>
        <begin position="1463"/>
        <end position="1477"/>
    </location>
</feature>
<evidence type="ECO:0000256" key="13">
    <source>
        <dbReference type="PROSITE-ProRule" id="PRU00508"/>
    </source>
</evidence>
<keyword evidence="19" id="KW-1185">Reference proteome</keyword>
<reference evidence="18" key="1">
    <citation type="submission" date="2023-07" db="EMBL/GenBank/DDBJ databases">
        <title>A chromosome-level genome assembly of Lolium multiflorum.</title>
        <authorList>
            <person name="Chen Y."/>
            <person name="Copetti D."/>
            <person name="Kolliker R."/>
            <person name="Studer B."/>
        </authorList>
    </citation>
    <scope>NUCLEOTIDE SEQUENCE</scope>
    <source>
        <strain evidence="18">02402/16</strain>
        <tissue evidence="18">Leaf</tissue>
    </source>
</reference>
<evidence type="ECO:0000256" key="8">
    <source>
        <dbReference type="ARBA" id="ARBA00022989"/>
    </source>
</evidence>
<evidence type="ECO:0000256" key="9">
    <source>
        <dbReference type="ARBA" id="ARBA00023136"/>
    </source>
</evidence>
<comment type="caution">
    <text evidence="18">The sequence shown here is derived from an EMBL/GenBank/DDBJ whole genome shotgun (WGS) entry which is preliminary data.</text>
</comment>
<keyword evidence="10" id="KW-0927">Auxin signaling pathway</keyword>
<dbReference type="FunFam" id="3.30.60.90:FF:000010">
    <property type="entry name" value="auxin transport protein BIG"/>
    <property type="match status" value="1"/>
</dbReference>
<proteinExistence type="inferred from homology"/>
<dbReference type="Proteomes" id="UP001231189">
    <property type="component" value="Unassembled WGS sequence"/>
</dbReference>
<dbReference type="PROSITE" id="PS52043">
    <property type="entry name" value="UBR4_E3"/>
    <property type="match status" value="1"/>
</dbReference>
<dbReference type="InterPro" id="IPR043145">
    <property type="entry name" value="Znf_ZZ_sf"/>
</dbReference>
<feature type="region of interest" description="Disordered" evidence="15">
    <location>
        <begin position="1446"/>
        <end position="1482"/>
    </location>
</feature>
<name>A0AAD8PKV6_LOLMU</name>
<comment type="subcellular location">
    <subcellularLocation>
        <location evidence="1">Membrane</location>
        <topology evidence="1">Multi-pass membrane protein</topology>
    </subcellularLocation>
</comment>
<evidence type="ECO:0000313" key="18">
    <source>
        <dbReference type="EMBL" id="KAK1569654.1"/>
    </source>
</evidence>
<keyword evidence="8" id="KW-1133">Transmembrane helix</keyword>
<evidence type="ECO:0000256" key="3">
    <source>
        <dbReference type="ARBA" id="ARBA00022473"/>
    </source>
</evidence>
<dbReference type="Pfam" id="PF24079">
    <property type="entry name" value="UBR4"/>
    <property type="match status" value="1"/>
</dbReference>
<feature type="domain" description="UBR-type" evidence="17">
    <location>
        <begin position="181"/>
        <end position="252"/>
    </location>
</feature>
<dbReference type="GO" id="GO:0008270">
    <property type="term" value="F:zinc ion binding"/>
    <property type="evidence" value="ECO:0007669"/>
    <property type="project" value="UniProtKB-KW"/>
</dbReference>
<dbReference type="CDD" id="cd02249">
    <property type="entry name" value="ZZ"/>
    <property type="match status" value="1"/>
</dbReference>
<dbReference type="GO" id="GO:0005829">
    <property type="term" value="C:cytosol"/>
    <property type="evidence" value="ECO:0007669"/>
    <property type="project" value="TreeGrafter"/>
</dbReference>
<sequence length="3128" mass="348121">MCLICPSSETLAKELQHHLFGAMLLLLDRAFLSCDLQTAKAYFHFLVQLSSEESHFKQLFEKTLVLMETMVGNEGLLHALKFLFMFVESVFGDAGLNRTALKRLSSKNSVSSCGSGSLIPKQLKNSDDPFLHTNQENNSAIDCDASSGEEDEDDGTSDGELGSMDRDDEEDGNSERALASKVCTFTSSGSNFMEQHWYFCYTCDLTVSKGCCSVCAKVCHRGHRVVYSRSSRFFCDCGAGGVRGSNCQCLKPRKFTGTSSVPPPAACSFQPMLPYHDDLEQVADSGSDFEDDISTDADNSLKLSVPKGFSDGLPVFLNNLDIEVRMLELCKKLLPTILSQRELNLLKDRKVLLGGDMLVSHASDVFQLKKVFKSGSLDLKIKADYPNSRELKSHLASGSLTKSLLTVSIRGKVAVGEGDKVAIFDVGQIIGQPTAALVTADKTNVKPLSRNIVRFEIVHLIFNPSLDHYLAVAGYGDCQVLTLNSRGEVTDRLAIELALQGAYIRRVEWVPGSQVQLMVVTNMFVKIYDLSQDNISPLHYFTVADDIIVDATLVPSSMGKLVLLVLSEGGLLYRLNVLLAGDVGAKTLTDTILVKDAVSMHKGLSLYFSSTYRLIFVSHQDGTTFMGRLDTDSSSVTELSYICEEDQDGKSKPAGLYRWRELITGSGTLTCLSKFKSNAPLAVSLGPHKLFAQNMKYGTGSNTPMVGVAAYKPLSKDKTHCLLLYDDGSLHIYSRAPSGGDSSTSLTAEQTKKLGSSILSSRAYAGTKPEFSLDFFEKTTCITSDMKFSSDTTKSSDSESIKQRLTSDDGYLESVTSAGFKVSISNPNPDIVMVGCRIHVGNTSASNIPSEITMFHRVIKLDEGMRSWYDVPFTTAESLLADEEFTITVGRTFDGSSMPRVDSIEVYGRAKDEFGWKEKMDAVLDMEAHVMGGTAGGKIGKRPQTLQTAPIQEQILADALRILSRIYLLCQPSCCTDTIDTDLNNLKCRALLETIFQSDREPLLHSAACRVLQAVFPKKEIYYHVKDTMRLLGVIKSLPAITSRIGVGGSASSWVMKEFIAQIHTVSKVALHRKLNLASFLENHGTELVDGLMQVFWDILDLERPDTQMINNLVIPCVEFIYSYAECLALRANEKSGASVAPAVALLKKLLFAPYEAVQTSSSLAISSRFLQVPFPKQTMIANDDGSDNNAKTSASTMNPTSGNAQVMIEEDPATSSVQYCCDGCSTVPILRQRWHCNICPDFDLCETCYEILDADRLPAPHSKDHPMSAITIELDTFGGEGNDIHFPIDEPADTSVLHPPPDDRSVKTSQSPIHVLDASGSADFPGSMADQRTVSISASKRAINSLLLSCLIEELRGWIGTTAGTRAIPIMQLFYRLSSAVGGPFMDSSKPEHFDLEKFVKWLLDEINTSKPFPAKARCSFGEVSILIFMFFTLMFRNWHQPGSDSSHAKSGGTSDLTEKGPVQVPVSTTSLPSPSDDQDKNEFASQLIRACSALRQQSFLNYLMDILQQLVHIFKSSSTNGEGGSSGSGCGSLLTVRRELPAGNFSPFFSDSYAKSHPTDLFVDYNKLLLENTFRLVYSMVRPEKDKSAEKDRSYKVPNTKDLKLDGFQDVLCSYISNPHTTFVRRYARRLFLHLCGSKTHYYSVRDSWQYSHEVKKLHKIVNKSGGFRNPVPYERSVKLIKCLSTLCDVAAARPRNWQKFCLKRMDLLPFLMDNFYYFSEECIIQTLKLLNLAFYSGKDVNHNVQKTESGDLGIPTRTGSQSSDSKKKRKGDDGSEGASEKSCMDMEQAVEGFNGKEGDVLKRFVDTFLLEWNSGSVRQEAKCVLFGLWYHAKNLFRETMLKVLLQKVQYLPMYGQNIIEYTDLMTCLLGKANDSTAKQNDTELLNKCLTSDVISCIFDTLHSQNELLANHPNSRIYNTLSCLVEFDGYYLESEPCVTCSCPDVPYSRMKLESLKSETKFTDNRIIVKCTGSFTIQSVTMNVYDARKSKSVKVLNLYYNNRPVTDLSELKNNWSLWKRAKSCHLTFNQTELKVEFPIPITACNFMIELDSFYENLQASSLESLQCPRCSRSVTDKHGICSNCHENAYQCRQCRNINYENLDSFLCNECGYSKYGRFEFHFMAKPSFSFDNMENDDDMRKGLAAIESESENAHRRYQQLMGFKKPLIKLVSSIGEQEIDSQQKDAVQQMMVSLPGPTCKVNRKIALLGVLYGEKCKAAFDSVSKSVQTLQGLRRVLMAYLHQKNSNDANALPAFSIPRSPSSCYGCSTTFVTQCLELLQVLSKHTNCRKQLVGAGILSELFENNIHQGPRTSRTLARAVLSLFSEGDADAVQELDKLIHKKVMYCLEHHRSMDIAQSTREELQLLSETCALVDEFWEARLRVAFQLLFSSIKVGAKHPAISEHIILPCLRIISQACTPPKSEAGDKELVAGKSNLMLQSKNDDTMGHSPSNVSASKVQSDASVKSSDGSRRGQDLPLLSYSEWESGGISISQFQLLNLLMSLLPRTLSAGESAAEYFELLGMMIDSETSRLFLTVRGCLTTLCSLITKEVYNVESQERSLSIDISQGFILHKLVELLNKFLEIPNIRARFMTDKLLSEVLEAFLVIRGLVVQKTKLINDCNRLLKDLLDSLLIESTANKRQFIRACITGLQKHVKEKKRRTSLFILEQLCDLICPVKPEPVYLLILNKAHTQEEFIRGSMTKNPYSSVEIGPLMRDVKNKICQQLDMIGLIEDDYGMELLVSGNIISLDLSISQVYEQVWKKHHGQTQHSLSNTSTLSAASSVRDCPPMTVTYRLQGLDGEATEPMIKELEEEREESQDPEIEFAIAGAVRECGGLEIILSMIQSLRDDELRSNQEELASVLNLLKYCCKIRENRCALLRLGALGLLLDTARRAFSVDAMEPAEGILLIVESLTLEANESDVSISQSVFTTSIEETGACEQAKKIVVMFLERLCHPLGTKKSNKQQRNEEMVARILPYLTYGEPAAMEVLVEHFEPYLRDWGEFDRLQKQHEENRKDDDLSQKASMQRSAVENFVRVSESLKTSSCGERLKEIILEKGITKAALGHLRERFASEGQTGSRTSAEWTVGLKLPSIPFILSMLKGLAKGHLPTQKCVDEEGILPLSML</sequence>
<dbReference type="SMART" id="SM00396">
    <property type="entry name" value="ZnF_UBR1"/>
    <property type="match status" value="1"/>
</dbReference>
<dbReference type="SUPFAM" id="SSF57850">
    <property type="entry name" value="RING/U-box"/>
    <property type="match status" value="1"/>
</dbReference>
<evidence type="ECO:0000256" key="14">
    <source>
        <dbReference type="PROSITE-ProRule" id="PRU01388"/>
    </source>
</evidence>
<accession>A0AAD8PKV6</accession>
<feature type="region of interest" description="UBR4 E3 catalytic module" evidence="14">
    <location>
        <begin position="3094"/>
        <end position="3128"/>
    </location>
</feature>
<dbReference type="PANTHER" id="PTHR21725:SF1">
    <property type="entry name" value="E3 UBIQUITIN-PROTEIN LIGASE UBR4"/>
    <property type="match status" value="1"/>
</dbReference>
<feature type="compositionally biased region" description="Polar residues" evidence="15">
    <location>
        <begin position="1188"/>
        <end position="1203"/>
    </location>
</feature>
<dbReference type="PROSITE" id="PS50135">
    <property type="entry name" value="ZF_ZZ_2"/>
    <property type="match status" value="1"/>
</dbReference>
<dbReference type="PANTHER" id="PTHR21725">
    <property type="entry name" value="E3 UBIQUITIN-PROTEIN LIGASE UBR4"/>
    <property type="match status" value="1"/>
</dbReference>
<dbReference type="PROSITE" id="PS51157">
    <property type="entry name" value="ZF_UBR"/>
    <property type="match status" value="1"/>
</dbReference>
<feature type="region of interest" description="Disordered" evidence="15">
    <location>
        <begin position="1749"/>
        <end position="1785"/>
    </location>
</feature>
<evidence type="ECO:0000256" key="7">
    <source>
        <dbReference type="ARBA" id="ARBA00022833"/>
    </source>
</evidence>
<organism evidence="18 19">
    <name type="scientific">Lolium multiflorum</name>
    <name type="common">Italian ryegrass</name>
    <name type="synonym">Lolium perenne subsp. multiflorum</name>
    <dbReference type="NCBI Taxonomy" id="4521"/>
    <lineage>
        <taxon>Eukaryota</taxon>
        <taxon>Viridiplantae</taxon>
        <taxon>Streptophyta</taxon>
        <taxon>Embryophyta</taxon>
        <taxon>Tracheophyta</taxon>
        <taxon>Spermatophyta</taxon>
        <taxon>Magnoliopsida</taxon>
        <taxon>Liliopsida</taxon>
        <taxon>Poales</taxon>
        <taxon>Poaceae</taxon>
        <taxon>BOP clade</taxon>
        <taxon>Pooideae</taxon>
        <taxon>Poodae</taxon>
        <taxon>Poeae</taxon>
        <taxon>Poeae Chloroplast Group 2 (Poeae type)</taxon>
        <taxon>Loliodinae</taxon>
        <taxon>Loliinae</taxon>
        <taxon>Lolium</taxon>
    </lineage>
</organism>
<feature type="region of interest" description="Disordered" evidence="15">
    <location>
        <begin position="1289"/>
        <end position="1311"/>
    </location>
</feature>
<dbReference type="InterPro" id="IPR045189">
    <property type="entry name" value="UBR4-like"/>
</dbReference>
<dbReference type="EMBL" id="JAUUTY010000934">
    <property type="protein sequence ID" value="KAK1569654.1"/>
    <property type="molecule type" value="Genomic_DNA"/>
</dbReference>
<keyword evidence="5" id="KW-0479">Metal-binding</keyword>
<keyword evidence="4" id="KW-0812">Transmembrane</keyword>
<evidence type="ECO:0000259" key="17">
    <source>
        <dbReference type="PROSITE" id="PS51157"/>
    </source>
</evidence>
<feature type="region of interest" description="Disordered" evidence="15">
    <location>
        <begin position="1182"/>
        <end position="1203"/>
    </location>
</feature>
<evidence type="ECO:0000313" key="19">
    <source>
        <dbReference type="Proteomes" id="UP001231189"/>
    </source>
</evidence>
<feature type="zinc finger region" description="UBR-type" evidence="13">
    <location>
        <begin position="181"/>
        <end position="252"/>
    </location>
</feature>
<feature type="compositionally biased region" description="Basic and acidic residues" evidence="15">
    <location>
        <begin position="1773"/>
        <end position="1785"/>
    </location>
</feature>
<evidence type="ECO:0000256" key="2">
    <source>
        <dbReference type="ARBA" id="ARBA00009970"/>
    </source>
</evidence>
<dbReference type="PROSITE" id="PS01357">
    <property type="entry name" value="ZF_ZZ_1"/>
    <property type="match status" value="1"/>
</dbReference>
<keyword evidence="7" id="KW-0862">Zinc</keyword>
<keyword evidence="3" id="KW-0217">Developmental protein</keyword>
<keyword evidence="9" id="KW-0472">Membrane</keyword>
<feature type="region of interest" description="Disordered" evidence="15">
    <location>
        <begin position="138"/>
        <end position="174"/>
    </location>
</feature>
<keyword evidence="6 12" id="KW-0863">Zinc-finger</keyword>
<evidence type="ECO:0000256" key="5">
    <source>
        <dbReference type="ARBA" id="ARBA00022723"/>
    </source>
</evidence>
<dbReference type="SUPFAM" id="SSF101908">
    <property type="entry name" value="Putative isomerase YbhE"/>
    <property type="match status" value="1"/>
</dbReference>
<evidence type="ECO:0000256" key="15">
    <source>
        <dbReference type="SAM" id="MobiDB-lite"/>
    </source>
</evidence>
<dbReference type="InterPro" id="IPR025704">
    <property type="entry name" value="E3_Ub_ligase_UBR4_C"/>
</dbReference>
<evidence type="ECO:0000256" key="12">
    <source>
        <dbReference type="PROSITE-ProRule" id="PRU00228"/>
    </source>
</evidence>
<evidence type="ECO:0000256" key="11">
    <source>
        <dbReference type="ARBA" id="ARBA00070858"/>
    </source>
</evidence>
<dbReference type="Gene3D" id="3.30.60.90">
    <property type="match status" value="1"/>
</dbReference>
<feature type="compositionally biased region" description="Polar residues" evidence="15">
    <location>
        <begin position="2449"/>
        <end position="2468"/>
    </location>
</feature>
<feature type="region of interest" description="Disordered" evidence="15">
    <location>
        <begin position="2441"/>
        <end position="2473"/>
    </location>
</feature>
<dbReference type="GO" id="GO:0009926">
    <property type="term" value="P:auxin polar transport"/>
    <property type="evidence" value="ECO:0007669"/>
    <property type="project" value="TreeGrafter"/>
</dbReference>
<evidence type="ECO:0000256" key="10">
    <source>
        <dbReference type="ARBA" id="ARBA00023294"/>
    </source>
</evidence>
<comment type="similarity">
    <text evidence="2 14">Belongs to the UBR4 family.</text>
</comment>
<evidence type="ECO:0000256" key="4">
    <source>
        <dbReference type="ARBA" id="ARBA00022692"/>
    </source>
</evidence>
<evidence type="ECO:0000256" key="1">
    <source>
        <dbReference type="ARBA" id="ARBA00004141"/>
    </source>
</evidence>
<dbReference type="GO" id="GO:0009734">
    <property type="term" value="P:auxin-activated signaling pathway"/>
    <property type="evidence" value="ECO:0007669"/>
    <property type="project" value="UniProtKB-KW"/>
</dbReference>
<protein>
    <recommendedName>
        <fullName evidence="11">Auxin transport protein BIG</fullName>
    </recommendedName>
</protein>
<evidence type="ECO:0000259" key="16">
    <source>
        <dbReference type="PROSITE" id="PS50135"/>
    </source>
</evidence>
<feature type="compositionally biased region" description="Acidic residues" evidence="15">
    <location>
        <begin position="147"/>
        <end position="157"/>
    </location>
</feature>
<dbReference type="InterPro" id="IPR056530">
    <property type="entry name" value="UBR4-like_dom"/>
</dbReference>
<dbReference type="InterPro" id="IPR000433">
    <property type="entry name" value="Znf_ZZ"/>
</dbReference>